<sequence length="179" mass="20313">MGADTRDGAASTGRLIRQWTASALVLREDRRVLLLYHRKLGVWLYPGGHIEPWETPDEAVVREVEEETGLLVRHLGAQDLSLGDAAAQVSVLRTPYAVLCERIHAKDDPHDHLDLIYLCTPETGEMGERGRSLALAEAPEARFFAWDELAELKMFPNFRSLLRRLYADEEAWRLVRLAP</sequence>
<proteinExistence type="inferred from homology"/>
<evidence type="ECO:0000313" key="5">
    <source>
        <dbReference type="EMBL" id="WXB17138.1"/>
    </source>
</evidence>
<accession>A0ABZ2M1P1</accession>
<dbReference type="InterPro" id="IPR020084">
    <property type="entry name" value="NUDIX_hydrolase_CS"/>
</dbReference>
<dbReference type="PRINTS" id="PR00502">
    <property type="entry name" value="NUDIXFAMILY"/>
</dbReference>
<dbReference type="Proteomes" id="UP001370348">
    <property type="component" value="Chromosome"/>
</dbReference>
<keyword evidence="2 3" id="KW-0378">Hydrolase</keyword>
<dbReference type="SUPFAM" id="SSF55811">
    <property type="entry name" value="Nudix"/>
    <property type="match status" value="1"/>
</dbReference>
<dbReference type="InterPro" id="IPR015797">
    <property type="entry name" value="NUDIX_hydrolase-like_dom_sf"/>
</dbReference>
<protein>
    <submittedName>
        <fullName evidence="5">NUDIX domain-containing protein</fullName>
    </submittedName>
</protein>
<name>A0ABZ2M1P1_9BACT</name>
<evidence type="ECO:0000313" key="6">
    <source>
        <dbReference type="Proteomes" id="UP001370348"/>
    </source>
</evidence>
<evidence type="ECO:0000256" key="1">
    <source>
        <dbReference type="ARBA" id="ARBA00001946"/>
    </source>
</evidence>
<dbReference type="Pfam" id="PF00293">
    <property type="entry name" value="NUDIX"/>
    <property type="match status" value="1"/>
</dbReference>
<dbReference type="RefSeq" id="WP_394826768.1">
    <property type="nucleotide sequence ID" value="NZ_CP089984.1"/>
</dbReference>
<dbReference type="PROSITE" id="PS51462">
    <property type="entry name" value="NUDIX"/>
    <property type="match status" value="1"/>
</dbReference>
<dbReference type="PANTHER" id="PTHR43046">
    <property type="entry name" value="GDP-MANNOSE MANNOSYL HYDROLASE"/>
    <property type="match status" value="1"/>
</dbReference>
<reference evidence="5 6" key="1">
    <citation type="submission" date="2021-12" db="EMBL/GenBank/DDBJ databases">
        <title>Discovery of the Pendulisporaceae a myxobacterial family with distinct sporulation behavior and unique specialized metabolism.</title>
        <authorList>
            <person name="Garcia R."/>
            <person name="Popoff A."/>
            <person name="Bader C.D."/>
            <person name="Loehr J."/>
            <person name="Walesch S."/>
            <person name="Walt C."/>
            <person name="Boldt J."/>
            <person name="Bunk B."/>
            <person name="Haeckl F.J.F.P.J."/>
            <person name="Gunesch A.P."/>
            <person name="Birkelbach J."/>
            <person name="Nuebel U."/>
            <person name="Pietschmann T."/>
            <person name="Bach T."/>
            <person name="Mueller R."/>
        </authorList>
    </citation>
    <scope>NUCLEOTIDE SEQUENCE [LARGE SCALE GENOMIC DNA]</scope>
    <source>
        <strain evidence="5 6">MSr11954</strain>
    </source>
</reference>
<gene>
    <name evidence="5" type="ORF">LZC94_07630</name>
</gene>
<dbReference type="Gene3D" id="3.90.79.10">
    <property type="entry name" value="Nucleoside Triphosphate Pyrophosphohydrolase"/>
    <property type="match status" value="1"/>
</dbReference>
<dbReference type="PANTHER" id="PTHR43046:SF16">
    <property type="entry name" value="ADP-RIBOSE PYROPHOSPHATASE YJHB-RELATED"/>
    <property type="match status" value="1"/>
</dbReference>
<evidence type="ECO:0000256" key="2">
    <source>
        <dbReference type="ARBA" id="ARBA00022801"/>
    </source>
</evidence>
<evidence type="ECO:0000256" key="3">
    <source>
        <dbReference type="RuleBase" id="RU003476"/>
    </source>
</evidence>
<comment type="similarity">
    <text evidence="3">Belongs to the Nudix hydrolase family.</text>
</comment>
<dbReference type="PROSITE" id="PS00893">
    <property type="entry name" value="NUDIX_BOX"/>
    <property type="match status" value="1"/>
</dbReference>
<evidence type="ECO:0000259" key="4">
    <source>
        <dbReference type="PROSITE" id="PS51462"/>
    </source>
</evidence>
<comment type="cofactor">
    <cofactor evidence="1">
        <name>Mg(2+)</name>
        <dbReference type="ChEBI" id="CHEBI:18420"/>
    </cofactor>
</comment>
<dbReference type="EMBL" id="CP089984">
    <property type="protein sequence ID" value="WXB17138.1"/>
    <property type="molecule type" value="Genomic_DNA"/>
</dbReference>
<dbReference type="InterPro" id="IPR000086">
    <property type="entry name" value="NUDIX_hydrolase_dom"/>
</dbReference>
<dbReference type="InterPro" id="IPR020476">
    <property type="entry name" value="Nudix_hydrolase"/>
</dbReference>
<feature type="domain" description="Nudix hydrolase" evidence="4">
    <location>
        <begin position="16"/>
        <end position="166"/>
    </location>
</feature>
<organism evidence="5 6">
    <name type="scientific">Pendulispora albinea</name>
    <dbReference type="NCBI Taxonomy" id="2741071"/>
    <lineage>
        <taxon>Bacteria</taxon>
        <taxon>Pseudomonadati</taxon>
        <taxon>Myxococcota</taxon>
        <taxon>Myxococcia</taxon>
        <taxon>Myxococcales</taxon>
        <taxon>Sorangiineae</taxon>
        <taxon>Pendulisporaceae</taxon>
        <taxon>Pendulispora</taxon>
    </lineage>
</organism>
<keyword evidence="6" id="KW-1185">Reference proteome</keyword>